<organism evidence="12 13">
    <name type="scientific">Holzapfeliella floricola DSM 23037 = JCM 16512</name>
    <dbReference type="NCBI Taxonomy" id="1423744"/>
    <lineage>
        <taxon>Bacteria</taxon>
        <taxon>Bacillati</taxon>
        <taxon>Bacillota</taxon>
        <taxon>Bacilli</taxon>
        <taxon>Lactobacillales</taxon>
        <taxon>Lactobacillaceae</taxon>
        <taxon>Holzapfeliella</taxon>
    </lineage>
</organism>
<dbReference type="PRINTS" id="PR01853">
    <property type="entry name" value="YAJCTRNLCASE"/>
</dbReference>
<evidence type="ECO:0000256" key="4">
    <source>
        <dbReference type="ARBA" id="ARBA00022475"/>
    </source>
</evidence>
<evidence type="ECO:0000256" key="7">
    <source>
        <dbReference type="ARBA" id="ARBA00022989"/>
    </source>
</evidence>
<dbReference type="OrthoDB" id="9800132at2"/>
<dbReference type="PANTHER" id="PTHR33909:SF1">
    <property type="entry name" value="SEC TRANSLOCON ACCESSORY COMPLEX SUBUNIT YAJC"/>
    <property type="match status" value="1"/>
</dbReference>
<dbReference type="GO" id="GO:0005886">
    <property type="term" value="C:plasma membrane"/>
    <property type="evidence" value="ECO:0007669"/>
    <property type="project" value="UniProtKB-SubCell"/>
</dbReference>
<evidence type="ECO:0000256" key="2">
    <source>
        <dbReference type="ARBA" id="ARBA00006742"/>
    </source>
</evidence>
<evidence type="ECO:0000256" key="11">
    <source>
        <dbReference type="SAM" id="Phobius"/>
    </source>
</evidence>
<evidence type="ECO:0008006" key="14">
    <source>
        <dbReference type="Google" id="ProtNLM"/>
    </source>
</evidence>
<dbReference type="PATRIC" id="fig|1423744.4.peg.307"/>
<keyword evidence="4" id="KW-1003">Cell membrane</keyword>
<evidence type="ECO:0000256" key="3">
    <source>
        <dbReference type="ARBA" id="ARBA00022448"/>
    </source>
</evidence>
<feature type="transmembrane region" description="Helical" evidence="11">
    <location>
        <begin position="6"/>
        <end position="23"/>
    </location>
</feature>
<evidence type="ECO:0000313" key="12">
    <source>
        <dbReference type="EMBL" id="KRN04203.1"/>
    </source>
</evidence>
<dbReference type="EMBL" id="AYZL01000016">
    <property type="protein sequence ID" value="KRN04203.1"/>
    <property type="molecule type" value="Genomic_DNA"/>
</dbReference>
<dbReference type="NCBIfam" id="TIGR00739">
    <property type="entry name" value="yajC"/>
    <property type="match status" value="1"/>
</dbReference>
<evidence type="ECO:0000256" key="10">
    <source>
        <dbReference type="SAM" id="MobiDB-lite"/>
    </source>
</evidence>
<keyword evidence="13" id="KW-1185">Reference proteome</keyword>
<comment type="subcellular location">
    <subcellularLocation>
        <location evidence="1">Cell membrane</location>
        <topology evidence="1">Single-pass membrane protein</topology>
    </subcellularLocation>
</comment>
<keyword evidence="7 11" id="KW-1133">Transmembrane helix</keyword>
<dbReference type="PANTHER" id="PTHR33909">
    <property type="entry name" value="SEC TRANSLOCON ACCESSORY COMPLEX SUBUNIT YAJC"/>
    <property type="match status" value="1"/>
</dbReference>
<proteinExistence type="inferred from homology"/>
<evidence type="ECO:0000256" key="1">
    <source>
        <dbReference type="ARBA" id="ARBA00004162"/>
    </source>
</evidence>
<dbReference type="InterPro" id="IPR003849">
    <property type="entry name" value="Preprotein_translocase_YajC"/>
</dbReference>
<feature type="region of interest" description="Disordered" evidence="10">
    <location>
        <begin position="81"/>
        <end position="115"/>
    </location>
</feature>
<evidence type="ECO:0000256" key="6">
    <source>
        <dbReference type="ARBA" id="ARBA00022927"/>
    </source>
</evidence>
<feature type="compositionally biased region" description="Basic and acidic residues" evidence="10">
    <location>
        <begin position="95"/>
        <end position="115"/>
    </location>
</feature>
<dbReference type="STRING" id="1423744.FC86_GL000300"/>
<dbReference type="GO" id="GO:0015031">
    <property type="term" value="P:protein transport"/>
    <property type="evidence" value="ECO:0007669"/>
    <property type="project" value="UniProtKB-KW"/>
</dbReference>
<keyword evidence="9 11" id="KW-0472">Membrane</keyword>
<sequence>MDYSIIILIVIAVGFYFFMVRPAQKQQKERQEKMSAMKKGDNIITIGGLHGVIESVNEDEKTITIDADNLFLTFERTAIRQVTPGETVQPENETEETKELETKEETTKKEQEKED</sequence>
<comment type="caution">
    <text evidence="12">The sequence shown here is derived from an EMBL/GenBank/DDBJ whole genome shotgun (WGS) entry which is preliminary data.</text>
</comment>
<comment type="similarity">
    <text evidence="2">Belongs to the YajC family.</text>
</comment>
<keyword evidence="8" id="KW-0811">Translocation</keyword>
<dbReference type="Pfam" id="PF02699">
    <property type="entry name" value="YajC"/>
    <property type="match status" value="1"/>
</dbReference>
<dbReference type="RefSeq" id="WP_056974464.1">
    <property type="nucleotide sequence ID" value="NZ_AYZL01000016.1"/>
</dbReference>
<keyword evidence="5 11" id="KW-0812">Transmembrane</keyword>
<dbReference type="Proteomes" id="UP000051378">
    <property type="component" value="Unassembled WGS sequence"/>
</dbReference>
<reference evidence="12 13" key="1">
    <citation type="journal article" date="2015" name="Genome Announc.">
        <title>Expanding the biotechnology potential of lactobacilli through comparative genomics of 213 strains and associated genera.</title>
        <authorList>
            <person name="Sun Z."/>
            <person name="Harris H.M."/>
            <person name="McCann A."/>
            <person name="Guo C."/>
            <person name="Argimon S."/>
            <person name="Zhang W."/>
            <person name="Yang X."/>
            <person name="Jeffery I.B."/>
            <person name="Cooney J.C."/>
            <person name="Kagawa T.F."/>
            <person name="Liu W."/>
            <person name="Song Y."/>
            <person name="Salvetti E."/>
            <person name="Wrobel A."/>
            <person name="Rasinkangas P."/>
            <person name="Parkhill J."/>
            <person name="Rea M.C."/>
            <person name="O'Sullivan O."/>
            <person name="Ritari J."/>
            <person name="Douillard F.P."/>
            <person name="Paul Ross R."/>
            <person name="Yang R."/>
            <person name="Briner A.E."/>
            <person name="Felis G.E."/>
            <person name="de Vos W.M."/>
            <person name="Barrangou R."/>
            <person name="Klaenhammer T.R."/>
            <person name="Caufield P.W."/>
            <person name="Cui Y."/>
            <person name="Zhang H."/>
            <person name="O'Toole P.W."/>
        </authorList>
    </citation>
    <scope>NUCLEOTIDE SEQUENCE [LARGE SCALE GENOMIC DNA]</scope>
    <source>
        <strain evidence="12 13">DSM 23037</strain>
    </source>
</reference>
<evidence type="ECO:0000313" key="13">
    <source>
        <dbReference type="Proteomes" id="UP000051378"/>
    </source>
</evidence>
<dbReference type="SMART" id="SM01323">
    <property type="entry name" value="YajC"/>
    <property type="match status" value="1"/>
</dbReference>
<dbReference type="AlphaFoldDB" id="A0A0R2DLZ3"/>
<keyword evidence="3" id="KW-0813">Transport</keyword>
<accession>A0A0R2DLZ3</accession>
<evidence type="ECO:0000256" key="8">
    <source>
        <dbReference type="ARBA" id="ARBA00023010"/>
    </source>
</evidence>
<evidence type="ECO:0000256" key="9">
    <source>
        <dbReference type="ARBA" id="ARBA00023136"/>
    </source>
</evidence>
<gene>
    <name evidence="12" type="ORF">FC86_GL000300</name>
</gene>
<evidence type="ECO:0000256" key="5">
    <source>
        <dbReference type="ARBA" id="ARBA00022692"/>
    </source>
</evidence>
<name>A0A0R2DLZ3_9LACO</name>
<protein>
    <recommendedName>
        <fullName evidence="14">Preprotein translocase subunit YajC</fullName>
    </recommendedName>
</protein>
<keyword evidence="6" id="KW-0653">Protein transport</keyword>